<evidence type="ECO:0000256" key="1">
    <source>
        <dbReference type="SAM" id="SignalP"/>
    </source>
</evidence>
<feature type="signal peptide" evidence="1">
    <location>
        <begin position="1"/>
        <end position="29"/>
    </location>
</feature>
<evidence type="ECO:0000313" key="2">
    <source>
        <dbReference type="EMBL" id="WIW96639.1"/>
    </source>
</evidence>
<organism evidence="2 3">
    <name type="scientific">Altererythrobacter rubellus</name>
    <dbReference type="NCBI Taxonomy" id="2173831"/>
    <lineage>
        <taxon>Bacteria</taxon>
        <taxon>Pseudomonadati</taxon>
        <taxon>Pseudomonadota</taxon>
        <taxon>Alphaproteobacteria</taxon>
        <taxon>Sphingomonadales</taxon>
        <taxon>Erythrobacteraceae</taxon>
        <taxon>Altererythrobacter</taxon>
    </lineage>
</organism>
<name>A0A9Y2F385_9SPHN</name>
<proteinExistence type="predicted"/>
<dbReference type="AlphaFoldDB" id="A0A9Y2F385"/>
<dbReference type="EMBL" id="CP127221">
    <property type="protein sequence ID" value="WIW96639.1"/>
    <property type="molecule type" value="Genomic_DNA"/>
</dbReference>
<feature type="chain" id="PRO_5040930426" description="DUF3617 family protein" evidence="1">
    <location>
        <begin position="30"/>
        <end position="137"/>
    </location>
</feature>
<reference evidence="2 3" key="1">
    <citation type="submission" date="2023-06" db="EMBL/GenBank/DDBJ databases">
        <title>Altererythrobacter rubellus NBRC 112769 genome.</title>
        <authorList>
            <person name="Zhang K."/>
        </authorList>
    </citation>
    <scope>NUCLEOTIDE SEQUENCE [LARGE SCALE GENOMIC DNA]</scope>
    <source>
        <strain evidence="2 3">NBRC 112769</strain>
    </source>
</reference>
<gene>
    <name evidence="2" type="ORF">QQX03_02990</name>
</gene>
<keyword evidence="3" id="KW-1185">Reference proteome</keyword>
<accession>A0A9Y2F385</accession>
<protein>
    <recommendedName>
        <fullName evidence="4">DUF3617 family protein</fullName>
    </recommendedName>
</protein>
<evidence type="ECO:0000313" key="3">
    <source>
        <dbReference type="Proteomes" id="UP001231445"/>
    </source>
</evidence>
<dbReference type="KEGG" id="arue:QQX03_02990"/>
<keyword evidence="1" id="KW-0732">Signal</keyword>
<sequence>MKKLTNALIVTVSSAAGLFALAMAVPGSAQTSALAMMSGLNKGEWTITFRDGTPSRQICVRDGTEFIQLQHTVQTCSRFVIEDNATEVTVQYTCRGNGYGRTTIRRETGALVQIDTQGIVDGRPFDLSAEARRTGSC</sequence>
<evidence type="ECO:0008006" key="4">
    <source>
        <dbReference type="Google" id="ProtNLM"/>
    </source>
</evidence>
<dbReference type="Proteomes" id="UP001231445">
    <property type="component" value="Chromosome"/>
</dbReference>